<comment type="cofactor">
    <cofactor evidence="1">
        <name>heme b</name>
        <dbReference type="ChEBI" id="CHEBI:60344"/>
    </cofactor>
</comment>
<dbReference type="InterPro" id="IPR008333">
    <property type="entry name" value="Cbr1-like_FAD-bd_dom"/>
</dbReference>
<dbReference type="InterPro" id="IPR009050">
    <property type="entry name" value="Globin-like_sf"/>
</dbReference>
<dbReference type="PROSITE" id="PS51384">
    <property type="entry name" value="FAD_FR"/>
    <property type="match status" value="1"/>
</dbReference>
<evidence type="ECO:0000256" key="5">
    <source>
        <dbReference type="ARBA" id="ARBA00012229"/>
    </source>
</evidence>
<dbReference type="Pfam" id="PF00970">
    <property type="entry name" value="FAD_binding_6"/>
    <property type="match status" value="1"/>
</dbReference>
<evidence type="ECO:0000256" key="16">
    <source>
        <dbReference type="ARBA" id="ARBA00030024"/>
    </source>
</evidence>
<accession>A0A2S0K293</accession>
<dbReference type="PRINTS" id="PR00410">
    <property type="entry name" value="PHEHYDRXLASE"/>
</dbReference>
<dbReference type="PANTHER" id="PTHR43396:SF3">
    <property type="entry name" value="FLAVOHEMOPROTEIN"/>
    <property type="match status" value="1"/>
</dbReference>
<dbReference type="RefSeq" id="WP_024363429.1">
    <property type="nucleotide sequence ID" value="NZ_BJNS01000020.1"/>
</dbReference>
<evidence type="ECO:0000256" key="19">
    <source>
        <dbReference type="ARBA" id="ARBA00048649"/>
    </source>
</evidence>
<comment type="cofactor">
    <cofactor evidence="2">
        <name>FAD</name>
        <dbReference type="ChEBI" id="CHEBI:57692"/>
    </cofactor>
</comment>
<dbReference type="Proteomes" id="UP000238825">
    <property type="component" value="Chromosome"/>
</dbReference>
<dbReference type="Pfam" id="PF00175">
    <property type="entry name" value="NAD_binding_1"/>
    <property type="match status" value="1"/>
</dbReference>
<proteinExistence type="inferred from homology"/>
<evidence type="ECO:0000256" key="2">
    <source>
        <dbReference type="ARBA" id="ARBA00001974"/>
    </source>
</evidence>
<evidence type="ECO:0000256" key="7">
    <source>
        <dbReference type="ARBA" id="ARBA00022617"/>
    </source>
</evidence>
<keyword evidence="13 25" id="KW-0560">Oxidoreductase</keyword>
<evidence type="ECO:0000313" key="24">
    <source>
        <dbReference type="EMBL" id="AVK97394.1"/>
    </source>
</evidence>
<evidence type="ECO:0000256" key="12">
    <source>
        <dbReference type="ARBA" id="ARBA00022857"/>
    </source>
</evidence>
<dbReference type="GeneID" id="48277414"/>
<dbReference type="GO" id="GO:0071500">
    <property type="term" value="P:cellular response to nitrosative stress"/>
    <property type="evidence" value="ECO:0007669"/>
    <property type="project" value="TreeGrafter"/>
</dbReference>
<dbReference type="InterPro" id="IPR039261">
    <property type="entry name" value="FNR_nucleotide-bd"/>
</dbReference>
<evidence type="ECO:0000256" key="3">
    <source>
        <dbReference type="ARBA" id="ARBA00006401"/>
    </source>
</evidence>
<evidence type="ECO:0000256" key="14">
    <source>
        <dbReference type="ARBA" id="ARBA00023004"/>
    </source>
</evidence>
<evidence type="ECO:0000313" key="27">
    <source>
        <dbReference type="Proteomes" id="UP000255295"/>
    </source>
</evidence>
<comment type="similarity">
    <text evidence="3">In the C-terminal section; belongs to the flavoprotein pyridine nucleotide cytochrome reductase family.</text>
</comment>
<dbReference type="PROSITE" id="PS01033">
    <property type="entry name" value="GLOBIN"/>
    <property type="match status" value="1"/>
</dbReference>
<keyword evidence="10" id="KW-0479">Metal-binding</keyword>
<protein>
    <recommendedName>
        <fullName evidence="6">Flavohemoprotein</fullName>
        <ecNumber evidence="5">1.14.12.17</ecNumber>
    </recommendedName>
    <alternativeName>
        <fullName evidence="17">Flavohemoglobin</fullName>
    </alternativeName>
    <alternativeName>
        <fullName evidence="16">Hemoglobin-like protein</fullName>
    </alternativeName>
    <alternativeName>
        <fullName evidence="18">Nitric oxide dioxygenase</fullName>
    </alternativeName>
</protein>
<comment type="similarity">
    <text evidence="4">Belongs to the globin family. Two-domain flavohemoproteins subfamily.</text>
</comment>
<dbReference type="InterPro" id="IPR001433">
    <property type="entry name" value="OxRdtase_FAD/NAD-bd"/>
</dbReference>
<dbReference type="SUPFAM" id="SSF52343">
    <property type="entry name" value="Ferredoxin reductase-like, C-terminal NADP-linked domain"/>
    <property type="match status" value="1"/>
</dbReference>
<keyword evidence="11" id="KW-0274">FAD</keyword>
<comment type="catalytic activity">
    <reaction evidence="19">
        <text>2 nitric oxide + NADH + 2 O2 = 2 nitrate + NAD(+) + H(+)</text>
        <dbReference type="Rhea" id="RHEA:19469"/>
        <dbReference type="ChEBI" id="CHEBI:15378"/>
        <dbReference type="ChEBI" id="CHEBI:15379"/>
        <dbReference type="ChEBI" id="CHEBI:16480"/>
        <dbReference type="ChEBI" id="CHEBI:17632"/>
        <dbReference type="ChEBI" id="CHEBI:57540"/>
        <dbReference type="ChEBI" id="CHEBI:57945"/>
        <dbReference type="EC" id="1.14.12.17"/>
    </reaction>
</comment>
<dbReference type="EMBL" id="UFSZ01000001">
    <property type="protein sequence ID" value="SUV16708.1"/>
    <property type="molecule type" value="Genomic_DNA"/>
</dbReference>
<dbReference type="InterPro" id="IPR012292">
    <property type="entry name" value="Globin/Proto"/>
</dbReference>
<evidence type="ECO:0000256" key="8">
    <source>
        <dbReference type="ARBA" id="ARBA00022621"/>
    </source>
</evidence>
<evidence type="ECO:0000256" key="21">
    <source>
        <dbReference type="RuleBase" id="RU000356"/>
    </source>
</evidence>
<dbReference type="PRINTS" id="PR00371">
    <property type="entry name" value="FPNCR"/>
</dbReference>
<dbReference type="SUPFAM" id="SSF63380">
    <property type="entry name" value="Riboflavin synthase domain-like"/>
    <property type="match status" value="1"/>
</dbReference>
<dbReference type="Gene3D" id="3.40.50.80">
    <property type="entry name" value="Nucleotide-binding domain of ferredoxin-NADP reductase (FNR) module"/>
    <property type="match status" value="1"/>
</dbReference>
<dbReference type="GO" id="GO:0020037">
    <property type="term" value="F:heme binding"/>
    <property type="evidence" value="ECO:0007669"/>
    <property type="project" value="InterPro"/>
</dbReference>
<gene>
    <name evidence="25" type="primary">hmp_1</name>
    <name evidence="24" type="ORF">LS41612_14525</name>
    <name evidence="25" type="ORF">NCTC10338_01792</name>
</gene>
<dbReference type="AlphaFoldDB" id="A0A2S0K293"/>
<evidence type="ECO:0000256" key="10">
    <source>
        <dbReference type="ARBA" id="ARBA00022723"/>
    </source>
</evidence>
<dbReference type="EMBL" id="CP019980">
    <property type="protein sequence ID" value="AVK97394.1"/>
    <property type="molecule type" value="Genomic_DNA"/>
</dbReference>
<keyword evidence="15" id="KW-0520">NAD</keyword>
<evidence type="ECO:0000256" key="1">
    <source>
        <dbReference type="ARBA" id="ARBA00001970"/>
    </source>
</evidence>
<evidence type="ECO:0000313" key="26">
    <source>
        <dbReference type="Proteomes" id="UP000238825"/>
    </source>
</evidence>
<evidence type="ECO:0000256" key="17">
    <source>
        <dbReference type="ARBA" id="ARBA00030929"/>
    </source>
</evidence>
<name>A0A2S0K293_LYSSH</name>
<dbReference type="EC" id="1.14.12.17" evidence="5"/>
<keyword evidence="14" id="KW-0408">Iron</keyword>
<keyword evidence="8 21" id="KW-0561">Oxygen transport</keyword>
<comment type="catalytic activity">
    <reaction evidence="20">
        <text>2 nitric oxide + NADPH + 2 O2 = 2 nitrate + NADP(+) + H(+)</text>
        <dbReference type="Rhea" id="RHEA:19465"/>
        <dbReference type="ChEBI" id="CHEBI:15378"/>
        <dbReference type="ChEBI" id="CHEBI:15379"/>
        <dbReference type="ChEBI" id="CHEBI:16480"/>
        <dbReference type="ChEBI" id="CHEBI:17632"/>
        <dbReference type="ChEBI" id="CHEBI:57783"/>
        <dbReference type="ChEBI" id="CHEBI:58349"/>
        <dbReference type="EC" id="1.14.12.17"/>
    </reaction>
</comment>
<dbReference type="Pfam" id="PF00042">
    <property type="entry name" value="Globin"/>
    <property type="match status" value="1"/>
</dbReference>
<evidence type="ECO:0000256" key="13">
    <source>
        <dbReference type="ARBA" id="ARBA00023002"/>
    </source>
</evidence>
<evidence type="ECO:0000259" key="23">
    <source>
        <dbReference type="PROSITE" id="PS51384"/>
    </source>
</evidence>
<dbReference type="Gene3D" id="2.40.30.10">
    <property type="entry name" value="Translation factors"/>
    <property type="match status" value="1"/>
</dbReference>
<evidence type="ECO:0000256" key="6">
    <source>
        <dbReference type="ARBA" id="ARBA00014637"/>
    </source>
</evidence>
<evidence type="ECO:0000256" key="18">
    <source>
        <dbReference type="ARBA" id="ARBA00033187"/>
    </source>
</evidence>
<evidence type="ECO:0000259" key="22">
    <source>
        <dbReference type="PROSITE" id="PS01033"/>
    </source>
</evidence>
<organism evidence="24 26">
    <name type="scientific">Lysinibacillus sphaericus</name>
    <name type="common">Bacillus sphaericus</name>
    <dbReference type="NCBI Taxonomy" id="1421"/>
    <lineage>
        <taxon>Bacteria</taxon>
        <taxon>Bacillati</taxon>
        <taxon>Bacillota</taxon>
        <taxon>Bacilli</taxon>
        <taxon>Bacillales</taxon>
        <taxon>Bacillaceae</taxon>
        <taxon>Lysinibacillus</taxon>
    </lineage>
</organism>
<dbReference type="GO" id="GO:0005344">
    <property type="term" value="F:oxygen carrier activity"/>
    <property type="evidence" value="ECO:0007669"/>
    <property type="project" value="UniProtKB-KW"/>
</dbReference>
<dbReference type="GO" id="GO:0008941">
    <property type="term" value="F:nitric oxide dioxygenase NAD(P)H activity"/>
    <property type="evidence" value="ECO:0007669"/>
    <property type="project" value="UniProtKB-EC"/>
</dbReference>
<dbReference type="InterPro" id="IPR000971">
    <property type="entry name" value="Globin"/>
</dbReference>
<feature type="domain" description="Globin" evidence="22">
    <location>
        <begin position="1"/>
        <end position="138"/>
    </location>
</feature>
<evidence type="ECO:0000313" key="25">
    <source>
        <dbReference type="EMBL" id="SUV16708.1"/>
    </source>
</evidence>
<keyword evidence="24" id="KW-0223">Dioxygenase</keyword>
<reference evidence="25 27" key="2">
    <citation type="submission" date="2018-06" db="EMBL/GenBank/DDBJ databases">
        <authorList>
            <consortium name="Pathogen Informatics"/>
            <person name="Doyle S."/>
        </authorList>
    </citation>
    <scope>NUCLEOTIDE SEQUENCE [LARGE SCALE GENOMIC DNA]</scope>
    <source>
        <strain evidence="25 27">NCTC10338</strain>
    </source>
</reference>
<dbReference type="PANTHER" id="PTHR43396">
    <property type="entry name" value="FLAVOHEMOPROTEIN"/>
    <property type="match status" value="1"/>
</dbReference>
<evidence type="ECO:0000256" key="20">
    <source>
        <dbReference type="ARBA" id="ARBA00049433"/>
    </source>
</evidence>
<dbReference type="SUPFAM" id="SSF46458">
    <property type="entry name" value="Globin-like"/>
    <property type="match status" value="1"/>
</dbReference>
<keyword evidence="21" id="KW-0813">Transport</keyword>
<evidence type="ECO:0000256" key="9">
    <source>
        <dbReference type="ARBA" id="ARBA00022630"/>
    </source>
</evidence>
<dbReference type="GO" id="GO:0019825">
    <property type="term" value="F:oxygen binding"/>
    <property type="evidence" value="ECO:0007669"/>
    <property type="project" value="InterPro"/>
</dbReference>
<keyword evidence="12" id="KW-0521">NADP</keyword>
<dbReference type="CDD" id="cd14777">
    <property type="entry name" value="Yhb1-globin-like"/>
    <property type="match status" value="1"/>
</dbReference>
<keyword evidence="7 21" id="KW-0349">Heme</keyword>
<sequence length="402" mass="44559">MLDQHTINVIKSTVPVLEVHGVAITKTFYHNLFKDNPSLLNIFNHTNQTKGRQQGALANTVYAAAQHIDNLEPIVPVVVQIAHKHVSLGVLPEHYLIVGQYLLAAIKEVLGDAATDEIIEAWGKAYGVIADIFISVEEDLYKAAEQNNGWRAFKQFKITRTVKESDDVTSFYLQPIDGSKVPAYKPGQYVSIRVTIPGEEYLLNRQYTLSQASNGQEFRISVKRESAHSPKGKVSNFLHDAALGTIIDVSAPAGVFTYEPTSAPVLFISGGIGVTPLNAMLQTIENKENVTFLQCARNEQVLAFHEDIQNKMNALNGPTGLSKLFRVFKKDSNAHHKVLYSDNKEYINANVLRPLLTPDTQVYICGPTPFMEAAVNALHECNIADSQIHYEFFGPALQLNTK</sequence>
<dbReference type="Proteomes" id="UP000255295">
    <property type="component" value="Unassembled WGS sequence"/>
</dbReference>
<evidence type="ECO:0000256" key="11">
    <source>
        <dbReference type="ARBA" id="ARBA00022827"/>
    </source>
</evidence>
<dbReference type="CDD" id="cd06184">
    <property type="entry name" value="flavohem_like_fad_nad_binding"/>
    <property type="match status" value="1"/>
</dbReference>
<dbReference type="FunFam" id="1.10.490.10:FF:000003">
    <property type="entry name" value="Flavohemoprotein"/>
    <property type="match status" value="1"/>
</dbReference>
<dbReference type="GO" id="GO:0071949">
    <property type="term" value="F:FAD binding"/>
    <property type="evidence" value="ECO:0007669"/>
    <property type="project" value="TreeGrafter"/>
</dbReference>
<evidence type="ECO:0000256" key="15">
    <source>
        <dbReference type="ARBA" id="ARBA00023027"/>
    </source>
</evidence>
<dbReference type="Gene3D" id="1.10.490.10">
    <property type="entry name" value="Globins"/>
    <property type="match status" value="1"/>
</dbReference>
<dbReference type="GO" id="GO:0046210">
    <property type="term" value="P:nitric oxide catabolic process"/>
    <property type="evidence" value="ECO:0007669"/>
    <property type="project" value="TreeGrafter"/>
</dbReference>
<dbReference type="FunFam" id="2.40.30.10:FF:000034">
    <property type="entry name" value="Flavohemoprotein"/>
    <property type="match status" value="1"/>
</dbReference>
<dbReference type="GO" id="GO:0046872">
    <property type="term" value="F:metal ion binding"/>
    <property type="evidence" value="ECO:0007669"/>
    <property type="project" value="UniProtKB-KW"/>
</dbReference>
<dbReference type="InterPro" id="IPR017927">
    <property type="entry name" value="FAD-bd_FR_type"/>
</dbReference>
<reference evidence="24 26" key="1">
    <citation type="submission" date="2017-03" db="EMBL/GenBank/DDBJ databases">
        <title>The whole genome sequencing and assembly of Lysinibacillus sphaericus DSM 28T strain.</title>
        <authorList>
            <person name="Lee Y.-J."/>
            <person name="Yi H."/>
            <person name="Bahn Y.-S."/>
            <person name="Kim J.F."/>
            <person name="Lee D.-W."/>
        </authorList>
    </citation>
    <scope>NUCLEOTIDE SEQUENCE [LARGE SCALE GENOMIC DNA]</scope>
    <source>
        <strain evidence="24 26">DSM 28</strain>
    </source>
</reference>
<keyword evidence="9" id="KW-0285">Flavoprotein</keyword>
<dbReference type="NCBIfam" id="NF009805">
    <property type="entry name" value="PRK13289.1"/>
    <property type="match status" value="1"/>
</dbReference>
<evidence type="ECO:0000256" key="4">
    <source>
        <dbReference type="ARBA" id="ARBA00008414"/>
    </source>
</evidence>
<feature type="domain" description="FAD-binding FR-type" evidence="23">
    <location>
        <begin position="151"/>
        <end position="259"/>
    </location>
</feature>
<dbReference type="InterPro" id="IPR001709">
    <property type="entry name" value="Flavoprot_Pyr_Nucl_cyt_Rdtase"/>
</dbReference>
<dbReference type="InterPro" id="IPR017938">
    <property type="entry name" value="Riboflavin_synthase-like_b-brl"/>
</dbReference>